<organism evidence="10 11">
    <name type="scientific">Thiobacillus sedimenti</name>
    <dbReference type="NCBI Taxonomy" id="3110231"/>
    <lineage>
        <taxon>Bacteria</taxon>
        <taxon>Pseudomonadati</taxon>
        <taxon>Pseudomonadota</taxon>
        <taxon>Betaproteobacteria</taxon>
        <taxon>Nitrosomonadales</taxon>
        <taxon>Thiobacillaceae</taxon>
        <taxon>Thiobacillus</taxon>
    </lineage>
</organism>
<dbReference type="EC" id="2.4.-.-" evidence="10"/>
<feature type="transmembrane region" description="Helical" evidence="8">
    <location>
        <begin position="276"/>
        <end position="297"/>
    </location>
</feature>
<keyword evidence="11" id="KW-1185">Reference proteome</keyword>
<feature type="transmembrane region" description="Helical" evidence="8">
    <location>
        <begin position="154"/>
        <end position="187"/>
    </location>
</feature>
<evidence type="ECO:0000256" key="5">
    <source>
        <dbReference type="ARBA" id="ARBA00022692"/>
    </source>
</evidence>
<keyword evidence="3 10" id="KW-0328">Glycosyltransferase</keyword>
<dbReference type="PANTHER" id="PTHR33908:SF9">
    <property type="entry name" value="BLL5595 PROTEIN"/>
    <property type="match status" value="1"/>
</dbReference>
<keyword evidence="7 8" id="KW-0472">Membrane</keyword>
<dbReference type="InterPro" id="IPR038731">
    <property type="entry name" value="RgtA/B/C-like"/>
</dbReference>
<evidence type="ECO:0000256" key="7">
    <source>
        <dbReference type="ARBA" id="ARBA00023136"/>
    </source>
</evidence>
<evidence type="ECO:0000313" key="10">
    <source>
        <dbReference type="EMBL" id="WRS40027.1"/>
    </source>
</evidence>
<keyword evidence="2" id="KW-1003">Cell membrane</keyword>
<keyword evidence="4 10" id="KW-0808">Transferase</keyword>
<keyword evidence="5 8" id="KW-0812">Transmembrane</keyword>
<comment type="subcellular location">
    <subcellularLocation>
        <location evidence="1">Cell membrane</location>
        <topology evidence="1">Multi-pass membrane protein</topology>
    </subcellularLocation>
</comment>
<accession>A0ABZ1CL88</accession>
<feature type="domain" description="Glycosyltransferase RgtA/B/C/D-like" evidence="9">
    <location>
        <begin position="56"/>
        <end position="217"/>
    </location>
</feature>
<evidence type="ECO:0000313" key="11">
    <source>
        <dbReference type="Proteomes" id="UP001334732"/>
    </source>
</evidence>
<evidence type="ECO:0000256" key="4">
    <source>
        <dbReference type="ARBA" id="ARBA00022679"/>
    </source>
</evidence>
<feature type="transmembrane region" description="Helical" evidence="8">
    <location>
        <begin position="104"/>
        <end position="121"/>
    </location>
</feature>
<name>A0ABZ1CL88_9PROT</name>
<dbReference type="Proteomes" id="UP001334732">
    <property type="component" value="Chromosome"/>
</dbReference>
<feature type="transmembrane region" description="Helical" evidence="8">
    <location>
        <begin position="199"/>
        <end position="218"/>
    </location>
</feature>
<feature type="transmembrane region" description="Helical" evidence="8">
    <location>
        <begin position="78"/>
        <end position="97"/>
    </location>
</feature>
<evidence type="ECO:0000259" key="9">
    <source>
        <dbReference type="Pfam" id="PF13231"/>
    </source>
</evidence>
<evidence type="ECO:0000256" key="1">
    <source>
        <dbReference type="ARBA" id="ARBA00004651"/>
    </source>
</evidence>
<feature type="transmembrane region" description="Helical" evidence="8">
    <location>
        <begin position="16"/>
        <end position="35"/>
    </location>
</feature>
<feature type="transmembrane region" description="Helical" evidence="8">
    <location>
        <begin position="303"/>
        <end position="323"/>
    </location>
</feature>
<evidence type="ECO:0000256" key="6">
    <source>
        <dbReference type="ARBA" id="ARBA00022989"/>
    </source>
</evidence>
<dbReference type="RefSeq" id="WP_324780558.1">
    <property type="nucleotide sequence ID" value="NZ_CP141769.1"/>
</dbReference>
<dbReference type="GO" id="GO:0016757">
    <property type="term" value="F:glycosyltransferase activity"/>
    <property type="evidence" value="ECO:0007669"/>
    <property type="project" value="UniProtKB-KW"/>
</dbReference>
<feature type="transmembrane region" description="Helical" evidence="8">
    <location>
        <begin position="335"/>
        <end position="353"/>
    </location>
</feature>
<protein>
    <submittedName>
        <fullName evidence="10">Glycosyltransferase family 39 protein</fullName>
        <ecNumber evidence="10">2.4.-.-</ecNumber>
    </submittedName>
</protein>
<evidence type="ECO:0000256" key="3">
    <source>
        <dbReference type="ARBA" id="ARBA00022676"/>
    </source>
</evidence>
<dbReference type="Pfam" id="PF13231">
    <property type="entry name" value="PMT_2"/>
    <property type="match status" value="1"/>
</dbReference>
<evidence type="ECO:0000256" key="8">
    <source>
        <dbReference type="SAM" id="Phobius"/>
    </source>
</evidence>
<feature type="transmembrane region" description="Helical" evidence="8">
    <location>
        <begin position="238"/>
        <end position="264"/>
    </location>
</feature>
<reference evidence="10 11" key="1">
    <citation type="submission" date="2023-12" db="EMBL/GenBank/DDBJ databases">
        <title>Thiobacillus sedimentum sp. nov., a chemolithoautotrophic sulfur-oxidizing bacterium isolated from freshwater sediment.</title>
        <authorList>
            <person name="Luo J."/>
            <person name="Dai C."/>
        </authorList>
    </citation>
    <scope>NUCLEOTIDE SEQUENCE [LARGE SCALE GENOMIC DNA]</scope>
    <source>
        <strain evidence="10 11">SCUT-2</strain>
    </source>
</reference>
<gene>
    <name evidence="10" type="ORF">VA613_03945</name>
</gene>
<sequence length="500" mass="54835">MNAPADRAAARRTFSYVLLFCLVWWGIFAATRHYLDGADMVENYAWGMEWQWGTNKHPPLFGWITAAWFKVLPVGDNAYYLLNQLNLAIALGLLALAMRRVLPWHKVLIALVLTSLGSHFGPDSGFKYNANTALLPFVAGFTWSLLRAVERGRAGWFVLAGFFAAAALLTKYYALVMFAAIWLAVLLTLRPPPAPLLKGTVLAGAVALLLVSPHLAWSVEHGWPTLQYMHAAHEHGGIAAYAIALAGVLGFAALPVLAWAGCLVRLPSSPVDDARVPRLGLGILALSVVFTVLASTLQQVSPVSSWLIPALLFVGWALVDLTPARFDTRALAGRVYRVGLACLALAIAGGVWWERHYRAYPAPPAYALPQRIAEDATRLYRDAYGQPVEFAAGTFPLPYILSFYSPDHPHGLYGFDLGGTDLAQSPWIDARALRVGNKIAVCGTLQFAKADDHACPAAARALFGPPDQTRGLLYSVYDPKTRRLDRQRYDVLMWKPHEKP</sequence>
<keyword evidence="6 8" id="KW-1133">Transmembrane helix</keyword>
<evidence type="ECO:0000256" key="2">
    <source>
        <dbReference type="ARBA" id="ARBA00022475"/>
    </source>
</evidence>
<dbReference type="InterPro" id="IPR050297">
    <property type="entry name" value="LipidA_mod_glycosyltrf_83"/>
</dbReference>
<proteinExistence type="predicted"/>
<dbReference type="PANTHER" id="PTHR33908">
    <property type="entry name" value="MANNOSYLTRANSFERASE YKCB-RELATED"/>
    <property type="match status" value="1"/>
</dbReference>
<dbReference type="EMBL" id="CP141769">
    <property type="protein sequence ID" value="WRS40027.1"/>
    <property type="molecule type" value="Genomic_DNA"/>
</dbReference>